<dbReference type="AlphaFoldDB" id="A0A2A9E8H0"/>
<keyword evidence="1" id="KW-0175">Coiled coil</keyword>
<feature type="domain" description="Helicase HerA-like C-terminal" evidence="3">
    <location>
        <begin position="91"/>
        <end position="599"/>
    </location>
</feature>
<evidence type="ECO:0000256" key="1">
    <source>
        <dbReference type="SAM" id="Coils"/>
    </source>
</evidence>
<dbReference type="OrthoDB" id="9758751at2"/>
<feature type="compositionally biased region" description="Low complexity" evidence="2">
    <location>
        <begin position="559"/>
        <end position="583"/>
    </location>
</feature>
<dbReference type="Pfam" id="PF05872">
    <property type="entry name" value="HerA_C"/>
    <property type="match status" value="1"/>
</dbReference>
<evidence type="ECO:0000259" key="3">
    <source>
        <dbReference type="Pfam" id="PF05872"/>
    </source>
</evidence>
<dbReference type="Proteomes" id="UP000221394">
    <property type="component" value="Unassembled WGS sequence"/>
</dbReference>
<dbReference type="EMBL" id="PDJH01000001">
    <property type="protein sequence ID" value="PFG35347.1"/>
    <property type="molecule type" value="Genomic_DNA"/>
</dbReference>
<dbReference type="SUPFAM" id="SSF52540">
    <property type="entry name" value="P-loop containing nucleoside triphosphate hydrolases"/>
    <property type="match status" value="1"/>
</dbReference>
<evidence type="ECO:0000313" key="5">
    <source>
        <dbReference type="Proteomes" id="UP000221394"/>
    </source>
</evidence>
<reference evidence="4 5" key="1">
    <citation type="submission" date="2017-10" db="EMBL/GenBank/DDBJ databases">
        <title>Sequencing the genomes of 1000 actinobacteria strains.</title>
        <authorList>
            <person name="Klenk H.-P."/>
        </authorList>
    </citation>
    <scope>NUCLEOTIDE SEQUENCE [LARGE SCALE GENOMIC DNA]</scope>
    <source>
        <strain evidence="4 5">DSM 21574</strain>
    </source>
</reference>
<feature type="compositionally biased region" description="Basic and acidic residues" evidence="2">
    <location>
        <begin position="534"/>
        <end position="558"/>
    </location>
</feature>
<dbReference type="InterPro" id="IPR027417">
    <property type="entry name" value="P-loop_NTPase"/>
</dbReference>
<proteinExistence type="predicted"/>
<feature type="region of interest" description="Disordered" evidence="2">
    <location>
        <begin position="531"/>
        <end position="584"/>
    </location>
</feature>
<dbReference type="Gene3D" id="3.40.50.300">
    <property type="entry name" value="P-loop containing nucleotide triphosphate hydrolases"/>
    <property type="match status" value="2"/>
</dbReference>
<sequence length="602" mass="62816">MSDDAHGPADLAALRAAAAHAAAEAAEARAAAAQAALAAAEAAAAGHPATDAAASPSRSEHAQRVADGYTFAGPMLRLGALLSQDDDTEPAPHPDVQVGLPLAMLNRHGLVAGATGTGKTRTLQLMAEELSTHGVPVFVADIKGDLSGMAVPGAGGEKLLVRTASLGQDWAATSFPVEPFSLGGMGTGTPIRTTVTDFGPLLLAKVLGLNDTQESCLGLIFHWADTQGLALLDLKDLQATISYLTSPDGKAELKSLGGVSAATAGVILREIVALQAQGADAFFGEPAFDTADLLRTAPDGRGVVSALQLPAVQDRPQLFSTFLMWLLADLFGELPEVGDVDKPRLVFFFDEAHLLFTGASKDFLTQVVQTVRLIRSKGVGVFFVTQSPKDVPGDVLAQLGNRVQHALRAFTPDDAAALRAAARTYPTSDHDLERLLQELGTGEAVVTVLSEKGAPTPVAWTRLRAPQGSMDPAPVATLEGLVASSPLSPRYATPVDNESAYELLTQRVAAQAAAAEAQRLAEEQAKADAAARAAAEKEAKKQAAELERMRAKLEREAARPAPRAQSRSRSGGVSGGLDSLLRSAGTQLGREITRTIFGTRKR</sequence>
<feature type="coiled-coil region" evidence="1">
    <location>
        <begin position="11"/>
        <end position="43"/>
    </location>
</feature>
<evidence type="ECO:0000313" key="4">
    <source>
        <dbReference type="EMBL" id="PFG35347.1"/>
    </source>
</evidence>
<dbReference type="PANTHER" id="PTHR30121">
    <property type="entry name" value="UNCHARACTERIZED PROTEIN YJGR-RELATED"/>
    <property type="match status" value="1"/>
</dbReference>
<organism evidence="4 5">
    <name type="scientific">Flavimobilis soli</name>
    <dbReference type="NCBI Taxonomy" id="442709"/>
    <lineage>
        <taxon>Bacteria</taxon>
        <taxon>Bacillati</taxon>
        <taxon>Actinomycetota</taxon>
        <taxon>Actinomycetes</taxon>
        <taxon>Micrococcales</taxon>
        <taxon>Jonesiaceae</taxon>
        <taxon>Flavimobilis</taxon>
    </lineage>
</organism>
<comment type="caution">
    <text evidence="4">The sequence shown here is derived from an EMBL/GenBank/DDBJ whole genome shotgun (WGS) entry which is preliminary data.</text>
</comment>
<dbReference type="RefSeq" id="WP_098456658.1">
    <property type="nucleotide sequence ID" value="NZ_PDJH01000001.1"/>
</dbReference>
<keyword evidence="5" id="KW-1185">Reference proteome</keyword>
<evidence type="ECO:0000256" key="2">
    <source>
        <dbReference type="SAM" id="MobiDB-lite"/>
    </source>
</evidence>
<protein>
    <recommendedName>
        <fullName evidence="3">Helicase HerA-like C-terminal domain-containing protein</fullName>
    </recommendedName>
</protein>
<dbReference type="InterPro" id="IPR051162">
    <property type="entry name" value="T4SS_component"/>
</dbReference>
<accession>A0A2A9E8H0</accession>
<gene>
    <name evidence="4" type="ORF">ATL41_0022</name>
</gene>
<name>A0A2A9E8H0_9MICO</name>
<dbReference type="PANTHER" id="PTHR30121:SF6">
    <property type="entry name" value="SLR6007 PROTEIN"/>
    <property type="match status" value="1"/>
</dbReference>
<dbReference type="InterPro" id="IPR033186">
    <property type="entry name" value="HerA_C"/>
</dbReference>